<dbReference type="EMBL" id="FOGM01000021">
    <property type="protein sequence ID" value="SES18078.1"/>
    <property type="molecule type" value="Genomic_DNA"/>
</dbReference>
<dbReference type="RefSeq" id="WP_074628226.1">
    <property type="nucleotide sequence ID" value="NZ_FOGM01000021.1"/>
</dbReference>
<sequence>MADGKVVIQIDMNGDEAQSKVKSLKSAILGIGDSSSSSFGSGSKSAALFGAAAGAASAIVQKGMSVVSNSLDGAVSRIDTMNRFPKTMALFGYSAEESSASINKLSEGIEGLPTTLDSAVASAQQLTITTGSLEKGTDLALAFNNAMLGYGATTDGASNALRQFNQSLGSGKILAQEFNSISEAAPGLMSKMAESFGYGKDGVVDFKQALSDGEITAQQFADKMLELNEGADGFAAMAQASAGGIATSFQNVKNAVVKNLGNVINAIDQAAANTGLGTISQNLDKVKAAINGAFGNADTMVQNFSKAFQTFFSPLLMINFQGAVENVKGAVDALGDAFSNVAGGSTAWIQTASNMFSVFIGTIAIGADVAKKFINSFADTGAIQAVKTAIDDVITVYSSLIYTIGESSIWSTFGAVAGQVVNALAEAFSAVSYAVLHVFDAISGGTGTIESLAVAFGNVIEVIASVVEKAADFISSLPPEQIQAIAKAVLTAVAAFKLLKVAMAIGSAIKGIATAISMVKSLAGAVALVKYGWGLLTAAFATNPFGWIAIAIAAVVGGLVYLWNTNEGFRNACISAWEAIKNAISAAWNFIKSVWDAAPGFFSGIWESIATTVSNAVEAVKNAWNGIKDWFASLWDGTKETASNAAEGIKSVWDGIKDWFSDLWDGIKEVFSDAWEAIVTIMQPFIDNFINTWENLSTALSQIWDGIKEIFSGAWEVIKAIVLGPVLIICDLITGNFTQLGEDLQLIWQSLANGIQTIWNGIQTYLSGVWEAIIAVGQGAWNSFVIFLQTLWTGIVTQAQTLWENLKNGIINITNSLVSGAQAAWNSLKSGVINIVNGLVSGVQSAWENLKNGIINIVNNLVSSAVNLWNSLKSSIISIAQGIVNGAVEAFNGLVSGVTGVINSVKNVLNSLANIDLAAAGRAIINSFLSGLKSAFSSVQSFVSGIADWIRENKGPISYDRRLLIPAGKAIMQGLKDGLVSKFGDVKDTINSVTGMFEALNGSDVLTLEFEANTYPAIEKIKQLNQKVEDIIGVGASNFSRNIQIKSDLDKAIKTKVEIVQEKSNNMLEKALDTVDKLADRPIHMTLDDDTLVASTGNKFQDFQTKQIIRQNRMRGLV</sequence>
<dbReference type="PANTHER" id="PTHR37813">
    <property type="entry name" value="FELS-2 PROPHAGE PROTEIN"/>
    <property type="match status" value="1"/>
</dbReference>
<feature type="transmembrane region" description="Helical" evidence="1">
    <location>
        <begin position="511"/>
        <end position="533"/>
    </location>
</feature>
<name>A0A1H9V937_9STRE</name>
<proteinExistence type="predicted"/>
<evidence type="ECO:0000313" key="4">
    <source>
        <dbReference type="Proteomes" id="UP000182712"/>
    </source>
</evidence>
<keyword evidence="1" id="KW-1133">Transmembrane helix</keyword>
<dbReference type="InterPro" id="IPR013491">
    <property type="entry name" value="Tape_meas_N"/>
</dbReference>
<keyword evidence="1" id="KW-0472">Membrane</keyword>
<dbReference type="AlphaFoldDB" id="A0A1H9V937"/>
<dbReference type="SUPFAM" id="SSF48371">
    <property type="entry name" value="ARM repeat"/>
    <property type="match status" value="1"/>
</dbReference>
<dbReference type="Pfam" id="PF20155">
    <property type="entry name" value="TMP_3"/>
    <property type="match status" value="1"/>
</dbReference>
<feature type="domain" description="Tape measure protein N-terminal" evidence="2">
    <location>
        <begin position="73"/>
        <end position="263"/>
    </location>
</feature>
<evidence type="ECO:0000256" key="1">
    <source>
        <dbReference type="SAM" id="Phobius"/>
    </source>
</evidence>
<dbReference type="InterPro" id="IPR016024">
    <property type="entry name" value="ARM-type_fold"/>
</dbReference>
<dbReference type="NCBIfam" id="TIGR02675">
    <property type="entry name" value="tape_meas_nterm"/>
    <property type="match status" value="1"/>
</dbReference>
<dbReference type="PANTHER" id="PTHR37813:SF1">
    <property type="entry name" value="FELS-2 PROPHAGE PROTEIN"/>
    <property type="match status" value="1"/>
</dbReference>
<keyword evidence="1" id="KW-0812">Transmembrane</keyword>
<protein>
    <submittedName>
        <fullName evidence="3">Tape measure domain-containing protein</fullName>
    </submittedName>
</protein>
<accession>A0A1H9V937</accession>
<evidence type="ECO:0000313" key="3">
    <source>
        <dbReference type="EMBL" id="SES18078.1"/>
    </source>
</evidence>
<reference evidence="3 4" key="1">
    <citation type="submission" date="2016-10" db="EMBL/GenBank/DDBJ databases">
        <authorList>
            <person name="de Groot N.N."/>
        </authorList>
    </citation>
    <scope>NUCLEOTIDE SEQUENCE [LARGE SCALE GENOMIC DNA]</scope>
    <source>
        <strain evidence="3 4">VTM2R47</strain>
    </source>
</reference>
<gene>
    <name evidence="3" type="ORF">SAMN04487840_1213</name>
</gene>
<organism evidence="3 4">
    <name type="scientific">Streptococcus gallolyticus</name>
    <dbReference type="NCBI Taxonomy" id="315405"/>
    <lineage>
        <taxon>Bacteria</taxon>
        <taxon>Bacillati</taxon>
        <taxon>Bacillota</taxon>
        <taxon>Bacilli</taxon>
        <taxon>Lactobacillales</taxon>
        <taxon>Streptococcaceae</taxon>
        <taxon>Streptococcus</taxon>
    </lineage>
</organism>
<evidence type="ECO:0000259" key="2">
    <source>
        <dbReference type="Pfam" id="PF20155"/>
    </source>
</evidence>
<dbReference type="Proteomes" id="UP000182712">
    <property type="component" value="Unassembled WGS sequence"/>
</dbReference>
<feature type="transmembrane region" description="Helical" evidence="1">
    <location>
        <begin position="545"/>
        <end position="563"/>
    </location>
</feature>
<dbReference type="Gene3D" id="1.20.120.20">
    <property type="entry name" value="Apolipoprotein"/>
    <property type="match status" value="2"/>
</dbReference>